<feature type="transmembrane region" description="Helical" evidence="5">
    <location>
        <begin position="190"/>
        <end position="211"/>
    </location>
</feature>
<keyword evidence="3 5" id="KW-1133">Transmembrane helix</keyword>
<dbReference type="InterPro" id="IPR020846">
    <property type="entry name" value="MFS_dom"/>
</dbReference>
<evidence type="ECO:0000256" key="2">
    <source>
        <dbReference type="ARBA" id="ARBA00022692"/>
    </source>
</evidence>
<evidence type="ECO:0000313" key="7">
    <source>
        <dbReference type="EMBL" id="CAH2266493.1"/>
    </source>
</evidence>
<feature type="transmembrane region" description="Helical" evidence="5">
    <location>
        <begin position="272"/>
        <end position="293"/>
    </location>
</feature>
<feature type="transmembrane region" description="Helical" evidence="5">
    <location>
        <begin position="39"/>
        <end position="58"/>
    </location>
</feature>
<evidence type="ECO:0000256" key="3">
    <source>
        <dbReference type="ARBA" id="ARBA00022989"/>
    </source>
</evidence>
<dbReference type="InterPro" id="IPR005828">
    <property type="entry name" value="MFS_sugar_transport-like"/>
</dbReference>
<reference evidence="7" key="1">
    <citation type="submission" date="2022-03" db="EMBL/GenBank/DDBJ databases">
        <authorList>
            <person name="Lindestad O."/>
        </authorList>
    </citation>
    <scope>NUCLEOTIDE SEQUENCE</scope>
</reference>
<name>A0A8S4SFA8_9NEOP</name>
<evidence type="ECO:0000256" key="1">
    <source>
        <dbReference type="ARBA" id="ARBA00004141"/>
    </source>
</evidence>
<proteinExistence type="predicted"/>
<dbReference type="GO" id="GO:0016020">
    <property type="term" value="C:membrane"/>
    <property type="evidence" value="ECO:0007669"/>
    <property type="project" value="UniProtKB-SubCell"/>
</dbReference>
<keyword evidence="4 5" id="KW-0472">Membrane</keyword>
<dbReference type="SUPFAM" id="SSF103473">
    <property type="entry name" value="MFS general substrate transporter"/>
    <property type="match status" value="2"/>
</dbReference>
<dbReference type="InterPro" id="IPR005829">
    <property type="entry name" value="Sugar_transporter_CS"/>
</dbReference>
<gene>
    <name evidence="7" type="primary">jg23625</name>
    <name evidence="7" type="ORF">PAEG_LOCUS25329</name>
</gene>
<dbReference type="InterPro" id="IPR036259">
    <property type="entry name" value="MFS_trans_sf"/>
</dbReference>
<evidence type="ECO:0000313" key="8">
    <source>
        <dbReference type="Proteomes" id="UP000838756"/>
    </source>
</evidence>
<evidence type="ECO:0000256" key="5">
    <source>
        <dbReference type="SAM" id="Phobius"/>
    </source>
</evidence>
<dbReference type="Gene3D" id="1.20.1250.20">
    <property type="entry name" value="MFS general substrate transporter like domains"/>
    <property type="match status" value="2"/>
</dbReference>
<feature type="domain" description="Major facilitator superfamily (MFS) profile" evidence="6">
    <location>
        <begin position="36"/>
        <end position="310"/>
    </location>
</feature>
<dbReference type="AlphaFoldDB" id="A0A8S4SFA8"/>
<dbReference type="PANTHER" id="PTHR48021">
    <property type="match status" value="1"/>
</dbReference>
<accession>A0A8S4SFA8</accession>
<keyword evidence="2 5" id="KW-0812">Transmembrane</keyword>
<dbReference type="PROSITE" id="PS50850">
    <property type="entry name" value="MFS"/>
    <property type="match status" value="1"/>
</dbReference>
<feature type="transmembrane region" description="Helical" evidence="5">
    <location>
        <begin position="108"/>
        <end position="126"/>
    </location>
</feature>
<evidence type="ECO:0000259" key="6">
    <source>
        <dbReference type="PROSITE" id="PS50850"/>
    </source>
</evidence>
<feature type="transmembrane region" description="Helical" evidence="5">
    <location>
        <begin position="138"/>
        <end position="158"/>
    </location>
</feature>
<dbReference type="PANTHER" id="PTHR48021:SF1">
    <property type="entry name" value="GH07001P-RELATED"/>
    <property type="match status" value="1"/>
</dbReference>
<evidence type="ECO:0000256" key="4">
    <source>
        <dbReference type="ARBA" id="ARBA00023136"/>
    </source>
</evidence>
<dbReference type="GO" id="GO:0022857">
    <property type="term" value="F:transmembrane transporter activity"/>
    <property type="evidence" value="ECO:0007669"/>
    <property type="project" value="InterPro"/>
</dbReference>
<dbReference type="InterPro" id="IPR050549">
    <property type="entry name" value="MFS_Trehalose_Transporter"/>
</dbReference>
<protein>
    <submittedName>
        <fullName evidence="7">Jg23625 protein</fullName>
    </submittedName>
</protein>
<dbReference type="Pfam" id="PF00083">
    <property type="entry name" value="Sugar_tr"/>
    <property type="match status" value="1"/>
</dbReference>
<keyword evidence="8" id="KW-1185">Reference proteome</keyword>
<dbReference type="PROSITE" id="PS00217">
    <property type="entry name" value="SUGAR_TRANSPORT_2"/>
    <property type="match status" value="1"/>
</dbReference>
<dbReference type="EMBL" id="CAKXAJ010026310">
    <property type="protein sequence ID" value="CAH2266493.1"/>
    <property type="molecule type" value="Genomic_DNA"/>
</dbReference>
<comment type="subcellular location">
    <subcellularLocation>
        <location evidence="1">Membrane</location>
        <topology evidence="1">Multi-pass membrane protein</topology>
    </subcellularLocation>
</comment>
<organism evidence="7 8">
    <name type="scientific">Pararge aegeria aegeria</name>
    <dbReference type="NCBI Taxonomy" id="348720"/>
    <lineage>
        <taxon>Eukaryota</taxon>
        <taxon>Metazoa</taxon>
        <taxon>Ecdysozoa</taxon>
        <taxon>Arthropoda</taxon>
        <taxon>Hexapoda</taxon>
        <taxon>Insecta</taxon>
        <taxon>Pterygota</taxon>
        <taxon>Neoptera</taxon>
        <taxon>Endopterygota</taxon>
        <taxon>Lepidoptera</taxon>
        <taxon>Glossata</taxon>
        <taxon>Ditrysia</taxon>
        <taxon>Papilionoidea</taxon>
        <taxon>Nymphalidae</taxon>
        <taxon>Satyrinae</taxon>
        <taxon>Satyrini</taxon>
        <taxon>Parargina</taxon>
        <taxon>Pararge</taxon>
    </lineage>
</organism>
<feature type="transmembrane region" description="Helical" evidence="5">
    <location>
        <begin position="246"/>
        <end position="266"/>
    </location>
</feature>
<feature type="transmembrane region" description="Helical" evidence="5">
    <location>
        <begin position="165"/>
        <end position="184"/>
    </location>
</feature>
<dbReference type="Proteomes" id="UP000838756">
    <property type="component" value="Unassembled WGS sequence"/>
</dbReference>
<dbReference type="OrthoDB" id="8120565at2759"/>
<comment type="caution">
    <text evidence="7">The sequence shown here is derived from an EMBL/GenBank/DDBJ whole genome shotgun (WGS) entry which is preliminary data.</text>
</comment>
<sequence>MKENIVRKPVQRVHNVLKAYDNTDPHWASVVDCGLIPSILYLGQLIVGFFGGWPGPIIPKLRDPNESPIPYRLTETELSLVATMTMLGSIPGPYASGWLSNSIGRKPCIIAGGVLSVIGSAILAAAENLAMLYCGRLLLGFAGGIISVMIVVYIGEIASTSIRGILLTGFGITMTVGSILLFSIGPYLSYFRTTSVGLALAIAFTFGAIMLPESPTFYIIKGYGIIPHTIIGEMFTPNVRSNGSTLSLSIAWVFGFTVNTVFGVLIESVGGHLAFWFFSSICACAFIFTIFYIPETKGKSLLEIQELLNK</sequence>